<feature type="signal peptide" evidence="1">
    <location>
        <begin position="1"/>
        <end position="17"/>
    </location>
</feature>
<protein>
    <submittedName>
        <fullName evidence="2">Uncharacterized protein</fullName>
    </submittedName>
</protein>
<feature type="chain" id="PRO_5037863603" evidence="1">
    <location>
        <begin position="18"/>
        <end position="82"/>
    </location>
</feature>
<name>A0A922HW80_DERFA</name>
<evidence type="ECO:0000256" key="1">
    <source>
        <dbReference type="SAM" id="SignalP"/>
    </source>
</evidence>
<keyword evidence="1" id="KW-0732">Signal</keyword>
<dbReference type="EMBL" id="ASGP02000004">
    <property type="protein sequence ID" value="KAH9510686.1"/>
    <property type="molecule type" value="Genomic_DNA"/>
</dbReference>
<proteinExistence type="predicted"/>
<keyword evidence="3" id="KW-1185">Reference proteome</keyword>
<sequence>MILILYSSYVIWLEVFGEQQTKNSKELKKKRFKINSSLCYPVTILLDSKKLDSKHKETGNLCVKKCLYLTSPSFLILIKYKN</sequence>
<comment type="caution">
    <text evidence="2">The sequence shown here is derived from an EMBL/GenBank/DDBJ whole genome shotgun (WGS) entry which is preliminary data.</text>
</comment>
<dbReference type="Proteomes" id="UP000790347">
    <property type="component" value="Unassembled WGS sequence"/>
</dbReference>
<organism evidence="2 3">
    <name type="scientific">Dermatophagoides farinae</name>
    <name type="common">American house dust mite</name>
    <dbReference type="NCBI Taxonomy" id="6954"/>
    <lineage>
        <taxon>Eukaryota</taxon>
        <taxon>Metazoa</taxon>
        <taxon>Ecdysozoa</taxon>
        <taxon>Arthropoda</taxon>
        <taxon>Chelicerata</taxon>
        <taxon>Arachnida</taxon>
        <taxon>Acari</taxon>
        <taxon>Acariformes</taxon>
        <taxon>Sarcoptiformes</taxon>
        <taxon>Astigmata</taxon>
        <taxon>Psoroptidia</taxon>
        <taxon>Analgoidea</taxon>
        <taxon>Pyroglyphidae</taxon>
        <taxon>Dermatophagoidinae</taxon>
        <taxon>Dermatophagoides</taxon>
    </lineage>
</organism>
<accession>A0A922HW80</accession>
<evidence type="ECO:0000313" key="2">
    <source>
        <dbReference type="EMBL" id="KAH9510686.1"/>
    </source>
</evidence>
<evidence type="ECO:0000313" key="3">
    <source>
        <dbReference type="Proteomes" id="UP000790347"/>
    </source>
</evidence>
<reference evidence="2" key="2">
    <citation type="journal article" date="2022" name="Res Sq">
        <title>Comparative Genomics Reveals Insights into the Divergent Evolution of Astigmatic Mites and Household Pest Adaptations.</title>
        <authorList>
            <person name="Xiong Q."/>
            <person name="Wan A.T.-Y."/>
            <person name="Liu X.-Y."/>
            <person name="Fung C.S.-H."/>
            <person name="Xiao X."/>
            <person name="Malainual N."/>
            <person name="Hou J."/>
            <person name="Wang L."/>
            <person name="Wang M."/>
            <person name="Yang K."/>
            <person name="Cui Y."/>
            <person name="Leung E."/>
            <person name="Nong W."/>
            <person name="Shin S.-K."/>
            <person name="Au S."/>
            <person name="Jeong K.Y."/>
            <person name="Chew F.T."/>
            <person name="Hui J."/>
            <person name="Leung T.F."/>
            <person name="Tungtrongchitr A."/>
            <person name="Zhong N."/>
            <person name="Liu Z."/>
            <person name="Tsui S."/>
        </authorList>
    </citation>
    <scope>NUCLEOTIDE SEQUENCE</scope>
    <source>
        <strain evidence="2">Derf</strain>
        <tissue evidence="2">Whole organism</tissue>
    </source>
</reference>
<reference evidence="2" key="1">
    <citation type="submission" date="2013-05" db="EMBL/GenBank/DDBJ databases">
        <authorList>
            <person name="Yim A.K.Y."/>
            <person name="Chan T.F."/>
            <person name="Ji K.M."/>
            <person name="Liu X.Y."/>
            <person name="Zhou J.W."/>
            <person name="Li R.Q."/>
            <person name="Yang K.Y."/>
            <person name="Li J."/>
            <person name="Li M."/>
            <person name="Law P.T.W."/>
            <person name="Wu Y.L."/>
            <person name="Cai Z.L."/>
            <person name="Qin H."/>
            <person name="Bao Y."/>
            <person name="Leung R.K.K."/>
            <person name="Ng P.K.S."/>
            <person name="Zou J."/>
            <person name="Zhong X.J."/>
            <person name="Ran P.X."/>
            <person name="Zhong N.S."/>
            <person name="Liu Z.G."/>
            <person name="Tsui S.K.W."/>
        </authorList>
    </citation>
    <scope>NUCLEOTIDE SEQUENCE</scope>
    <source>
        <strain evidence="2">Derf</strain>
        <tissue evidence="2">Whole organism</tissue>
    </source>
</reference>
<dbReference type="AlphaFoldDB" id="A0A922HW80"/>
<gene>
    <name evidence="2" type="ORF">DERF_009196</name>
</gene>